<dbReference type="Proteomes" id="UP000198648">
    <property type="component" value="Unassembled WGS sequence"/>
</dbReference>
<gene>
    <name evidence="2" type="ORF">SAMN05444005_101455</name>
</gene>
<evidence type="ECO:0000256" key="1">
    <source>
        <dbReference type="SAM" id="SignalP"/>
    </source>
</evidence>
<sequence length="190" mass="22233">MKLKFTLLLFILTSLIGFSQNLETMKKDVQKIYDLTIEKKYDIVLESTYPKVFEIVSKDDMKKMMYELLDNDQMKISYVRVEPNFTFSEIITINNGKYCIVEHNNSFTIKFKEELGENKELILENLKQTMVDYKVTIDEKTETFILDGKAQMIAISDELTKGTWKFINYNGESPMMKQVLSEEVLTKLGL</sequence>
<keyword evidence="1" id="KW-0732">Signal</keyword>
<feature type="chain" id="PRO_5011732239" description="DUF4367 domain-containing protein" evidence="1">
    <location>
        <begin position="20"/>
        <end position="190"/>
    </location>
</feature>
<accession>A0A1H8Z348</accession>
<dbReference type="OrthoDB" id="982449at2"/>
<name>A0A1H8Z348_9FLAO</name>
<feature type="signal peptide" evidence="1">
    <location>
        <begin position="1"/>
        <end position="19"/>
    </location>
</feature>
<dbReference type="EMBL" id="FOEI01000001">
    <property type="protein sequence ID" value="SEP58761.1"/>
    <property type="molecule type" value="Genomic_DNA"/>
</dbReference>
<keyword evidence="3" id="KW-1185">Reference proteome</keyword>
<protein>
    <recommendedName>
        <fullName evidence="4">DUF4367 domain-containing protein</fullName>
    </recommendedName>
</protein>
<evidence type="ECO:0008006" key="4">
    <source>
        <dbReference type="Google" id="ProtNLM"/>
    </source>
</evidence>
<dbReference type="AlphaFoldDB" id="A0A1H8Z348"/>
<reference evidence="2 3" key="1">
    <citation type="submission" date="2016-10" db="EMBL/GenBank/DDBJ databases">
        <authorList>
            <person name="de Groot N.N."/>
        </authorList>
    </citation>
    <scope>NUCLEOTIDE SEQUENCE [LARGE SCALE GENOMIC DNA]</scope>
    <source>
        <strain evidence="2 3">DSM 27078</strain>
    </source>
</reference>
<dbReference type="RefSeq" id="WP_091464594.1">
    <property type="nucleotide sequence ID" value="NZ_FOEI01000001.1"/>
</dbReference>
<dbReference type="STRING" id="1299341.SAMN05444005_101455"/>
<proteinExistence type="predicted"/>
<evidence type="ECO:0000313" key="2">
    <source>
        <dbReference type="EMBL" id="SEP58761.1"/>
    </source>
</evidence>
<organism evidence="2 3">
    <name type="scientific">Flavobacterium urocaniciphilum</name>
    <dbReference type="NCBI Taxonomy" id="1299341"/>
    <lineage>
        <taxon>Bacteria</taxon>
        <taxon>Pseudomonadati</taxon>
        <taxon>Bacteroidota</taxon>
        <taxon>Flavobacteriia</taxon>
        <taxon>Flavobacteriales</taxon>
        <taxon>Flavobacteriaceae</taxon>
        <taxon>Flavobacterium</taxon>
    </lineage>
</organism>
<evidence type="ECO:0000313" key="3">
    <source>
        <dbReference type="Proteomes" id="UP000198648"/>
    </source>
</evidence>